<evidence type="ECO:0000256" key="1">
    <source>
        <dbReference type="SAM" id="SignalP"/>
    </source>
</evidence>
<proteinExistence type="predicted"/>
<dbReference type="SUPFAM" id="SSF48208">
    <property type="entry name" value="Six-hairpin glycosidases"/>
    <property type="match status" value="1"/>
</dbReference>
<comment type="caution">
    <text evidence="2">The sequence shown here is derived from an EMBL/GenBank/DDBJ whole genome shotgun (WGS) entry which is preliminary data.</text>
</comment>
<reference evidence="2 3" key="1">
    <citation type="submission" date="2019-11" db="EMBL/GenBank/DDBJ databases">
        <authorList>
            <person name="Cheng Q."/>
            <person name="Yang Z."/>
        </authorList>
    </citation>
    <scope>NUCLEOTIDE SEQUENCE [LARGE SCALE GENOMIC DNA]</scope>
    <source>
        <strain evidence="2 3">HX-22-1</strain>
    </source>
</reference>
<sequence>MILTNKVVSLFSLLLMIASLSYAGEVKDGIYSIRFRAYDYERHNICIKDQAYSIKLGLDTIINWADTKWQISFSKELNKSKSDSENFKLKVTCLSDNVNQVSVSLEWQQYNWDAKNFVLMPGAVYNGNKFLARKIPYSPRILLPQDAGLDAPIVISDVPRLNLEEGFSRIQERSGGMSFPCIAFLDTLNNRSRFLIAEQGNELGDYGFEIEENRSRAVAYLRVSSPLVRELHRYSIGNTHTPSYDKGHVFKKGESIQIKAQLYTLPASNIKSFYQNYFNIHQQVLKTAQPVRLDLPLSKAYSLIEKKYNQFNWNANQQFYGIDSHTGNKKWKPGWVGGQITAYALTFGADTTRNRIIKENNWFFPAGISPSGFFYERCEDGIKWISGDPSKFHTKNWHLIRSSSDALYYTFKQLELLKKDKSIPQNDFNKWVKGAKTVSDAFVRNWKRYGQWGQFVDSENGVIVVGGSASAAITPAALVYASSWFADTVYLNVAKQSARYYYQEFIKKGITTGGPGDALQSPDSESCFGLIESFMTLYDCTKEKEWITYAEETVNQFSTWVMPYSFQFPKGTLMHQLGVSTVGTVWANVQNKHAAPGICTASGLALLKLYQVTKKEEYLLLLKLITQSALQYVSHPDKPIAKQPFGFVDERISTTDWYEGIGEIEGLSTWAEVAILLMGAELPSVFIDQNRLYVFDHVEAELQTTAGKGVLEIRNPTNYEAKVKISIGQLKSNEILPYQTIELKPKEKIRYQLHKKGWLIKMN</sequence>
<name>A0A7K0FNC8_9SPHI</name>
<feature type="chain" id="PRO_5029908708" description="Alpha-L-rhamnosidase six-hairpin glycosidase domain-containing protein" evidence="1">
    <location>
        <begin position="24"/>
        <end position="763"/>
    </location>
</feature>
<protein>
    <recommendedName>
        <fullName evidence="4">Alpha-L-rhamnosidase six-hairpin glycosidase domain-containing protein</fullName>
    </recommendedName>
</protein>
<organism evidence="2 3">
    <name type="scientific">Pedobacter puniceum</name>
    <dbReference type="NCBI Taxonomy" id="2666136"/>
    <lineage>
        <taxon>Bacteria</taxon>
        <taxon>Pseudomonadati</taxon>
        <taxon>Bacteroidota</taxon>
        <taxon>Sphingobacteriia</taxon>
        <taxon>Sphingobacteriales</taxon>
        <taxon>Sphingobacteriaceae</taxon>
        <taxon>Pedobacter</taxon>
    </lineage>
</organism>
<dbReference type="RefSeq" id="WP_154287007.1">
    <property type="nucleotide sequence ID" value="NZ_WKJI01000002.1"/>
</dbReference>
<dbReference type="EMBL" id="WKJI01000002">
    <property type="protein sequence ID" value="MRX46925.1"/>
    <property type="molecule type" value="Genomic_DNA"/>
</dbReference>
<keyword evidence="3" id="KW-1185">Reference proteome</keyword>
<dbReference type="GO" id="GO:0005975">
    <property type="term" value="P:carbohydrate metabolic process"/>
    <property type="evidence" value="ECO:0007669"/>
    <property type="project" value="InterPro"/>
</dbReference>
<evidence type="ECO:0008006" key="4">
    <source>
        <dbReference type="Google" id="ProtNLM"/>
    </source>
</evidence>
<gene>
    <name evidence="2" type="ORF">GJJ64_06995</name>
</gene>
<dbReference type="AlphaFoldDB" id="A0A7K0FNC8"/>
<feature type="signal peptide" evidence="1">
    <location>
        <begin position="1"/>
        <end position="23"/>
    </location>
</feature>
<dbReference type="Proteomes" id="UP000462931">
    <property type="component" value="Unassembled WGS sequence"/>
</dbReference>
<dbReference type="InterPro" id="IPR008928">
    <property type="entry name" value="6-hairpin_glycosidase_sf"/>
</dbReference>
<keyword evidence="1" id="KW-0732">Signal</keyword>
<evidence type="ECO:0000313" key="2">
    <source>
        <dbReference type="EMBL" id="MRX46925.1"/>
    </source>
</evidence>
<accession>A0A7K0FNC8</accession>
<evidence type="ECO:0000313" key="3">
    <source>
        <dbReference type="Proteomes" id="UP000462931"/>
    </source>
</evidence>